<protein>
    <submittedName>
        <fullName evidence="1">Uncharacterized protein</fullName>
    </submittedName>
</protein>
<sequence>MFPIWAVGSGLGVRQKQKKVGPTGAVYLNWGVNGNGPLLQLIQPQGASTPFAYTEAPELFQCHTIRPSLAHGNCLYNVVKMSIGSSDHFDLFFFNSHISLATVKVQLDECIFDLFLDKHERQWKVYKYLSIIIAH</sequence>
<keyword evidence="2" id="KW-1185">Reference proteome</keyword>
<gene>
    <name evidence="1" type="ORF">Fot_23926</name>
</gene>
<organism evidence="1 2">
    <name type="scientific">Forsythia ovata</name>
    <dbReference type="NCBI Taxonomy" id="205694"/>
    <lineage>
        <taxon>Eukaryota</taxon>
        <taxon>Viridiplantae</taxon>
        <taxon>Streptophyta</taxon>
        <taxon>Embryophyta</taxon>
        <taxon>Tracheophyta</taxon>
        <taxon>Spermatophyta</taxon>
        <taxon>Magnoliopsida</taxon>
        <taxon>eudicotyledons</taxon>
        <taxon>Gunneridae</taxon>
        <taxon>Pentapetalae</taxon>
        <taxon>asterids</taxon>
        <taxon>lamiids</taxon>
        <taxon>Lamiales</taxon>
        <taxon>Oleaceae</taxon>
        <taxon>Forsythieae</taxon>
        <taxon>Forsythia</taxon>
    </lineage>
</organism>
<reference evidence="2" key="1">
    <citation type="submission" date="2024-07" db="EMBL/GenBank/DDBJ databases">
        <title>Two chromosome-level genome assemblies of Korean endemic species Abeliophyllum distichum and Forsythia ovata (Oleaceae).</title>
        <authorList>
            <person name="Jang H."/>
        </authorList>
    </citation>
    <scope>NUCLEOTIDE SEQUENCE [LARGE SCALE GENOMIC DNA]</scope>
</reference>
<accession>A0ABD1U4S5</accession>
<name>A0ABD1U4S5_9LAMI</name>
<dbReference type="Proteomes" id="UP001604277">
    <property type="component" value="Unassembled WGS sequence"/>
</dbReference>
<comment type="caution">
    <text evidence="1">The sequence shown here is derived from an EMBL/GenBank/DDBJ whole genome shotgun (WGS) entry which is preliminary data.</text>
</comment>
<evidence type="ECO:0000313" key="1">
    <source>
        <dbReference type="EMBL" id="KAL2520003.1"/>
    </source>
</evidence>
<dbReference type="EMBL" id="JBFOLJ010000007">
    <property type="protein sequence ID" value="KAL2520003.1"/>
    <property type="molecule type" value="Genomic_DNA"/>
</dbReference>
<proteinExistence type="predicted"/>
<dbReference type="AlphaFoldDB" id="A0ABD1U4S5"/>
<evidence type="ECO:0000313" key="2">
    <source>
        <dbReference type="Proteomes" id="UP001604277"/>
    </source>
</evidence>